<sequence>MSTTSHYSRNKYLSTSENCFGTFPTYNYLLKRGTGFIAIINYMRSRTLHKYNII</sequence>
<evidence type="ECO:0000313" key="1">
    <source>
        <dbReference type="EMBL" id="MBX11285.1"/>
    </source>
</evidence>
<name>A0A2P2KZZ5_RHIMU</name>
<protein>
    <submittedName>
        <fullName evidence="1">Uncharacterized protein MANES_08G014300</fullName>
    </submittedName>
</protein>
<proteinExistence type="predicted"/>
<accession>A0A2P2KZZ5</accession>
<dbReference type="AlphaFoldDB" id="A0A2P2KZZ5"/>
<dbReference type="EMBL" id="GGEC01030801">
    <property type="protein sequence ID" value="MBX11285.1"/>
    <property type="molecule type" value="Transcribed_RNA"/>
</dbReference>
<reference evidence="1" key="1">
    <citation type="submission" date="2018-02" db="EMBL/GenBank/DDBJ databases">
        <title>Rhizophora mucronata_Transcriptome.</title>
        <authorList>
            <person name="Meera S.P."/>
            <person name="Sreeshan A."/>
            <person name="Augustine A."/>
        </authorList>
    </citation>
    <scope>NUCLEOTIDE SEQUENCE</scope>
    <source>
        <tissue evidence="1">Leaf</tissue>
    </source>
</reference>
<organism evidence="1">
    <name type="scientific">Rhizophora mucronata</name>
    <name type="common">Asiatic mangrove</name>
    <dbReference type="NCBI Taxonomy" id="61149"/>
    <lineage>
        <taxon>Eukaryota</taxon>
        <taxon>Viridiplantae</taxon>
        <taxon>Streptophyta</taxon>
        <taxon>Embryophyta</taxon>
        <taxon>Tracheophyta</taxon>
        <taxon>Spermatophyta</taxon>
        <taxon>Magnoliopsida</taxon>
        <taxon>eudicotyledons</taxon>
        <taxon>Gunneridae</taxon>
        <taxon>Pentapetalae</taxon>
        <taxon>rosids</taxon>
        <taxon>fabids</taxon>
        <taxon>Malpighiales</taxon>
        <taxon>Rhizophoraceae</taxon>
        <taxon>Rhizophora</taxon>
    </lineage>
</organism>